<gene>
    <name evidence="1" type="ORF">QBC42DRAFT_284543</name>
</gene>
<evidence type="ECO:0000313" key="1">
    <source>
        <dbReference type="EMBL" id="KAK4464343.1"/>
    </source>
</evidence>
<organism evidence="1 2">
    <name type="scientific">Cladorrhinum samala</name>
    <dbReference type="NCBI Taxonomy" id="585594"/>
    <lineage>
        <taxon>Eukaryota</taxon>
        <taxon>Fungi</taxon>
        <taxon>Dikarya</taxon>
        <taxon>Ascomycota</taxon>
        <taxon>Pezizomycotina</taxon>
        <taxon>Sordariomycetes</taxon>
        <taxon>Sordariomycetidae</taxon>
        <taxon>Sordariales</taxon>
        <taxon>Podosporaceae</taxon>
        <taxon>Cladorrhinum</taxon>
    </lineage>
</organism>
<reference evidence="1" key="2">
    <citation type="submission" date="2023-06" db="EMBL/GenBank/DDBJ databases">
        <authorList>
            <consortium name="Lawrence Berkeley National Laboratory"/>
            <person name="Mondo S.J."/>
            <person name="Hensen N."/>
            <person name="Bonometti L."/>
            <person name="Westerberg I."/>
            <person name="Brannstrom I.O."/>
            <person name="Guillou S."/>
            <person name="Cros-Aarteil S."/>
            <person name="Calhoun S."/>
            <person name="Haridas S."/>
            <person name="Kuo A."/>
            <person name="Pangilinan J."/>
            <person name="Riley R."/>
            <person name="Labutti K."/>
            <person name="Andreopoulos B."/>
            <person name="Lipzen A."/>
            <person name="Chen C."/>
            <person name="Yanf M."/>
            <person name="Daum C."/>
            <person name="Ng V."/>
            <person name="Clum A."/>
            <person name="Steindorff A."/>
            <person name="Ohm R."/>
            <person name="Martin F."/>
            <person name="Silar P."/>
            <person name="Natvig D."/>
            <person name="Lalanne C."/>
            <person name="Gautier V."/>
            <person name="Ament-Velasquez S.L."/>
            <person name="Kruys A."/>
            <person name="Hutchinson M.I."/>
            <person name="Powell A.J."/>
            <person name="Barry K."/>
            <person name="Miller A.N."/>
            <person name="Grigoriev I.V."/>
            <person name="Debuchy R."/>
            <person name="Gladieux P."/>
            <person name="Thoren M.H."/>
            <person name="Johannesson H."/>
        </authorList>
    </citation>
    <scope>NUCLEOTIDE SEQUENCE</scope>
    <source>
        <strain evidence="1">PSN324</strain>
    </source>
</reference>
<proteinExistence type="predicted"/>
<comment type="caution">
    <text evidence="1">The sequence shown here is derived from an EMBL/GenBank/DDBJ whole genome shotgun (WGS) entry which is preliminary data.</text>
</comment>
<dbReference type="AlphaFoldDB" id="A0AAV9HUH1"/>
<protein>
    <submittedName>
        <fullName evidence="1">Uncharacterized protein</fullName>
    </submittedName>
</protein>
<reference evidence="1" key="1">
    <citation type="journal article" date="2023" name="Mol. Phylogenet. Evol.">
        <title>Genome-scale phylogeny and comparative genomics of the fungal order Sordariales.</title>
        <authorList>
            <person name="Hensen N."/>
            <person name="Bonometti L."/>
            <person name="Westerberg I."/>
            <person name="Brannstrom I.O."/>
            <person name="Guillou S."/>
            <person name="Cros-Aarteil S."/>
            <person name="Calhoun S."/>
            <person name="Haridas S."/>
            <person name="Kuo A."/>
            <person name="Mondo S."/>
            <person name="Pangilinan J."/>
            <person name="Riley R."/>
            <person name="LaButti K."/>
            <person name="Andreopoulos B."/>
            <person name="Lipzen A."/>
            <person name="Chen C."/>
            <person name="Yan M."/>
            <person name="Daum C."/>
            <person name="Ng V."/>
            <person name="Clum A."/>
            <person name="Steindorff A."/>
            <person name="Ohm R.A."/>
            <person name="Martin F."/>
            <person name="Silar P."/>
            <person name="Natvig D.O."/>
            <person name="Lalanne C."/>
            <person name="Gautier V."/>
            <person name="Ament-Velasquez S.L."/>
            <person name="Kruys A."/>
            <person name="Hutchinson M.I."/>
            <person name="Powell A.J."/>
            <person name="Barry K."/>
            <person name="Miller A.N."/>
            <person name="Grigoriev I.V."/>
            <person name="Debuchy R."/>
            <person name="Gladieux P."/>
            <person name="Hiltunen Thoren M."/>
            <person name="Johannesson H."/>
        </authorList>
    </citation>
    <scope>NUCLEOTIDE SEQUENCE</scope>
    <source>
        <strain evidence="1">PSN324</strain>
    </source>
</reference>
<name>A0AAV9HUH1_9PEZI</name>
<keyword evidence="2" id="KW-1185">Reference proteome</keyword>
<dbReference type="Proteomes" id="UP001321749">
    <property type="component" value="Unassembled WGS sequence"/>
</dbReference>
<accession>A0AAV9HUH1</accession>
<dbReference type="EMBL" id="MU864949">
    <property type="protein sequence ID" value="KAK4464343.1"/>
    <property type="molecule type" value="Genomic_DNA"/>
</dbReference>
<sequence>MSIPPFLSEELLQGDPPGCWEDFVRPQLRKFPLSDRKMFLAHHVAHGSLGTCNYTCRFGDNTEVSAMWIVNFFHHAHPVRREAIWSLKRQARIAAVLEKVHSALGRSSEAIWVPAKQHTRIDCLRALHAFSDEGQKARHLAGLESHQATSVWQFSTRIYHCYGWMKVRGESIVALNQHRQCGNEFRPGEEYFALVYEYLPPMRLHEESMQRQLDFFHKIGFRCHHLADSCWEGPGVLVNPSNYYMPVDQQFPGTYAYSPAPVVMECPVDSSSKIVYRQDVIQAAATNAFYCDQSNNAAGISGGAANRATYDPLLMMMLKFNMGPVVEQANRVESYYQEKDHCPRFFSYAEGEKIEYAEDELAKIKIPEIEPQYMNRLWLVNKRNRERFLDQIFGSAGKDLTS</sequence>
<evidence type="ECO:0000313" key="2">
    <source>
        <dbReference type="Proteomes" id="UP001321749"/>
    </source>
</evidence>